<organism evidence="1">
    <name type="scientific">marine sediment metagenome</name>
    <dbReference type="NCBI Taxonomy" id="412755"/>
    <lineage>
        <taxon>unclassified sequences</taxon>
        <taxon>metagenomes</taxon>
        <taxon>ecological metagenomes</taxon>
    </lineage>
</organism>
<proteinExistence type="predicted"/>
<comment type="caution">
    <text evidence="1">The sequence shown here is derived from an EMBL/GenBank/DDBJ whole genome shotgun (WGS) entry which is preliminary data.</text>
</comment>
<dbReference type="AlphaFoldDB" id="X0YVK3"/>
<reference evidence="1" key="1">
    <citation type="journal article" date="2014" name="Front. Microbiol.">
        <title>High frequency of phylogenetically diverse reductive dehalogenase-homologous genes in deep subseafloor sedimentary metagenomes.</title>
        <authorList>
            <person name="Kawai M."/>
            <person name="Futagami T."/>
            <person name="Toyoda A."/>
            <person name="Takaki Y."/>
            <person name="Nishi S."/>
            <person name="Hori S."/>
            <person name="Arai W."/>
            <person name="Tsubouchi T."/>
            <person name="Morono Y."/>
            <person name="Uchiyama I."/>
            <person name="Ito T."/>
            <person name="Fujiyama A."/>
            <person name="Inagaki F."/>
            <person name="Takami H."/>
        </authorList>
    </citation>
    <scope>NUCLEOTIDE SEQUENCE</scope>
    <source>
        <strain evidence="1">Expedition CK06-06</strain>
    </source>
</reference>
<dbReference type="Gene3D" id="3.40.190.170">
    <property type="entry name" value="Bacterial extracellular solute-binding protein, family 7"/>
    <property type="match status" value="1"/>
</dbReference>
<sequence>QLPPDIQAAIMSVSGDAGAKLIGECDQKSNQKVMDAIRAAGKEIIKLSPEDNARLLEMCQPICDGQIAELEAIGLPARAVYNEIRRMVKVYQ</sequence>
<protein>
    <submittedName>
        <fullName evidence="1">Uncharacterized protein</fullName>
    </submittedName>
</protein>
<gene>
    <name evidence="1" type="ORF">S01H1_80871</name>
</gene>
<accession>X0YVK3</accession>
<feature type="non-terminal residue" evidence="1">
    <location>
        <position position="1"/>
    </location>
</feature>
<dbReference type="EMBL" id="BARS01054657">
    <property type="protein sequence ID" value="GAG50672.1"/>
    <property type="molecule type" value="Genomic_DNA"/>
</dbReference>
<dbReference type="InterPro" id="IPR038404">
    <property type="entry name" value="TRAP_DctP_sf"/>
</dbReference>
<name>X0YVK3_9ZZZZ</name>
<evidence type="ECO:0000313" key="1">
    <source>
        <dbReference type="EMBL" id="GAG50672.1"/>
    </source>
</evidence>